<gene>
    <name evidence="2" type="ORF">LOCC1_G007481</name>
</gene>
<feature type="chain" id="PRO_5034022156" description="GPI anchored serine-rich protein" evidence="1">
    <location>
        <begin position="18"/>
        <end position="267"/>
    </location>
</feature>
<evidence type="ECO:0000313" key="3">
    <source>
        <dbReference type="Proteomes" id="UP000443090"/>
    </source>
</evidence>
<evidence type="ECO:0008006" key="4">
    <source>
        <dbReference type="Google" id="ProtNLM"/>
    </source>
</evidence>
<dbReference type="OrthoDB" id="3565477at2759"/>
<dbReference type="EMBL" id="QGMI01000369">
    <property type="protein sequence ID" value="TVY41820.1"/>
    <property type="molecule type" value="Genomic_DNA"/>
</dbReference>
<keyword evidence="3" id="KW-1185">Reference proteome</keyword>
<protein>
    <recommendedName>
        <fullName evidence="4">GPI anchored serine-rich protein</fullName>
    </recommendedName>
</protein>
<dbReference type="AlphaFoldDB" id="A0A8H8UED6"/>
<name>A0A8H8UED6_9HELO</name>
<reference evidence="2 3" key="1">
    <citation type="submission" date="2018-05" db="EMBL/GenBank/DDBJ databases">
        <title>Genome sequencing and assembly of the regulated plant pathogen Lachnellula willkommii and related sister species for the development of diagnostic species identification markers.</title>
        <authorList>
            <person name="Giroux E."/>
            <person name="Bilodeau G."/>
        </authorList>
    </citation>
    <scope>NUCLEOTIDE SEQUENCE [LARGE SCALE GENOMIC DNA]</scope>
    <source>
        <strain evidence="2 3">CBS 160.35</strain>
    </source>
</reference>
<evidence type="ECO:0000256" key="1">
    <source>
        <dbReference type="SAM" id="SignalP"/>
    </source>
</evidence>
<proteinExistence type="predicted"/>
<sequence length="267" mass="25886">MKASILALTFSAALASAQNSTVPYTTSTISQTKVYTVTSCAATVTDCPARIGKVTTEISVTTTYCPVSGASSTAIVLPPPTTAALSTGTVTQTTTYTISSCAPTVTNCPYGSTTTSTYLQTTVVAPPVSTGASVVVSAVKSPSVPAAGSVTGGASIPATTLSPPVSTGPASIPKASGPVTSVMTISTCVPTVITSVVTVFPSSPAGAACPGCATTVVSSAKPYGTAAPSAPVGFTGTNNTIVPFTGAASAQKAGGLLMAVGLAAFLL</sequence>
<accession>A0A8H8UED6</accession>
<comment type="caution">
    <text evidence="2">The sequence shown here is derived from an EMBL/GenBank/DDBJ whole genome shotgun (WGS) entry which is preliminary data.</text>
</comment>
<evidence type="ECO:0000313" key="2">
    <source>
        <dbReference type="EMBL" id="TVY41820.1"/>
    </source>
</evidence>
<organism evidence="2 3">
    <name type="scientific">Lachnellula occidentalis</name>
    <dbReference type="NCBI Taxonomy" id="215460"/>
    <lineage>
        <taxon>Eukaryota</taxon>
        <taxon>Fungi</taxon>
        <taxon>Dikarya</taxon>
        <taxon>Ascomycota</taxon>
        <taxon>Pezizomycotina</taxon>
        <taxon>Leotiomycetes</taxon>
        <taxon>Helotiales</taxon>
        <taxon>Lachnaceae</taxon>
        <taxon>Lachnellula</taxon>
    </lineage>
</organism>
<dbReference type="Proteomes" id="UP000443090">
    <property type="component" value="Unassembled WGS sequence"/>
</dbReference>
<feature type="signal peptide" evidence="1">
    <location>
        <begin position="1"/>
        <end position="17"/>
    </location>
</feature>
<keyword evidence="1" id="KW-0732">Signal</keyword>